<name>A0A7R8WUF0_9CRUS</name>
<keyword evidence="3 4" id="KW-0460">Magnesium</keyword>
<dbReference type="Gene3D" id="3.40.190.80">
    <property type="match status" value="1"/>
</dbReference>
<dbReference type="GO" id="GO:0046872">
    <property type="term" value="F:metal ion binding"/>
    <property type="evidence" value="ECO:0007669"/>
    <property type="project" value="UniProtKB-KW"/>
</dbReference>
<reference evidence="5" key="1">
    <citation type="submission" date="2020-11" db="EMBL/GenBank/DDBJ databases">
        <authorList>
            <person name="Tran Van P."/>
        </authorList>
    </citation>
    <scope>NUCLEOTIDE SEQUENCE</scope>
</reference>
<dbReference type="InterPro" id="IPR000760">
    <property type="entry name" value="Inositol_monophosphatase-like"/>
</dbReference>
<dbReference type="AlphaFoldDB" id="A0A7R8WUF0"/>
<dbReference type="GO" id="GO:0007165">
    <property type="term" value="P:signal transduction"/>
    <property type="evidence" value="ECO:0007669"/>
    <property type="project" value="TreeGrafter"/>
</dbReference>
<protein>
    <submittedName>
        <fullName evidence="5">Uncharacterized protein</fullName>
    </submittedName>
</protein>
<dbReference type="PROSITE" id="PS00630">
    <property type="entry name" value="IMP_2"/>
    <property type="match status" value="1"/>
</dbReference>
<feature type="binding site" evidence="4">
    <location>
        <position position="79"/>
    </location>
    <ligand>
        <name>Mg(2+)</name>
        <dbReference type="ChEBI" id="CHEBI:18420"/>
        <label>1</label>
        <note>catalytic</note>
    </ligand>
</feature>
<dbReference type="SUPFAM" id="SSF56655">
    <property type="entry name" value="Carbohydrate phosphatase"/>
    <property type="match status" value="1"/>
</dbReference>
<dbReference type="GO" id="GO:0008934">
    <property type="term" value="F:inositol monophosphate 1-phosphatase activity"/>
    <property type="evidence" value="ECO:0007669"/>
    <property type="project" value="InterPro"/>
</dbReference>
<comment type="cofactor">
    <cofactor evidence="4">
        <name>Mg(2+)</name>
        <dbReference type="ChEBI" id="CHEBI:18420"/>
    </cofactor>
</comment>
<organism evidence="5">
    <name type="scientific">Cyprideis torosa</name>
    <dbReference type="NCBI Taxonomy" id="163714"/>
    <lineage>
        <taxon>Eukaryota</taxon>
        <taxon>Metazoa</taxon>
        <taxon>Ecdysozoa</taxon>
        <taxon>Arthropoda</taxon>
        <taxon>Crustacea</taxon>
        <taxon>Oligostraca</taxon>
        <taxon>Ostracoda</taxon>
        <taxon>Podocopa</taxon>
        <taxon>Podocopida</taxon>
        <taxon>Cytherocopina</taxon>
        <taxon>Cytheroidea</taxon>
        <taxon>Cytherideidae</taxon>
        <taxon>Cyprideis</taxon>
    </lineage>
</organism>
<dbReference type="PRINTS" id="PR01959">
    <property type="entry name" value="SBIMPHPHTASE"/>
</dbReference>
<dbReference type="PANTHER" id="PTHR20854">
    <property type="entry name" value="INOSITOL MONOPHOSPHATASE"/>
    <property type="match status" value="1"/>
</dbReference>
<dbReference type="EMBL" id="OB695705">
    <property type="protein sequence ID" value="CAD7238076.1"/>
    <property type="molecule type" value="Genomic_DNA"/>
</dbReference>
<dbReference type="PRINTS" id="PR00377">
    <property type="entry name" value="IMPHPHTASES"/>
</dbReference>
<dbReference type="InterPro" id="IPR020550">
    <property type="entry name" value="Inositol_monophosphatase_CS"/>
</dbReference>
<dbReference type="OrthoDB" id="10254945at2759"/>
<evidence type="ECO:0000256" key="4">
    <source>
        <dbReference type="PIRSR" id="PIRSR600760-2"/>
    </source>
</evidence>
<dbReference type="GO" id="GO:0046854">
    <property type="term" value="P:phosphatidylinositol phosphate biosynthetic process"/>
    <property type="evidence" value="ECO:0007669"/>
    <property type="project" value="InterPro"/>
</dbReference>
<evidence type="ECO:0000256" key="2">
    <source>
        <dbReference type="ARBA" id="ARBA00022723"/>
    </source>
</evidence>
<keyword evidence="2 4" id="KW-0479">Metal-binding</keyword>
<dbReference type="InterPro" id="IPR022337">
    <property type="entry name" value="Inositol_monophosphatase_SuhB"/>
</dbReference>
<gene>
    <name evidence="5" type="ORF">CTOB1V02_LOCUS15891</name>
</gene>
<evidence type="ECO:0000313" key="5">
    <source>
        <dbReference type="EMBL" id="CAD7238076.1"/>
    </source>
</evidence>
<evidence type="ECO:0000256" key="3">
    <source>
        <dbReference type="ARBA" id="ARBA00022842"/>
    </source>
</evidence>
<comment type="similarity">
    <text evidence="1">Belongs to the inositol monophosphatase superfamily.</text>
</comment>
<sequence>MLNSRRLRVTQRKTLEGALLATGTPFREDQDPEQFLDSLRLFMYGTSGIRRAGSAALDLAYVAAGRFDGYWEFGVKPWDIAAGMLLVQEAGGLAGDMNPSKKVLENGNILAANPKVFTEMQRKLAQIQKV</sequence>
<evidence type="ECO:0000256" key="1">
    <source>
        <dbReference type="ARBA" id="ARBA00009759"/>
    </source>
</evidence>
<dbReference type="GO" id="GO:0006020">
    <property type="term" value="P:inositol metabolic process"/>
    <property type="evidence" value="ECO:0007669"/>
    <property type="project" value="TreeGrafter"/>
</dbReference>
<dbReference type="PANTHER" id="PTHR20854:SF4">
    <property type="entry name" value="INOSITOL-1-MONOPHOSPHATASE-RELATED"/>
    <property type="match status" value="1"/>
</dbReference>
<dbReference type="Pfam" id="PF00459">
    <property type="entry name" value="Inositol_P"/>
    <property type="match status" value="1"/>
</dbReference>
<accession>A0A7R8WUF0</accession>
<proteinExistence type="inferred from homology"/>